<evidence type="ECO:0000256" key="2">
    <source>
        <dbReference type="ARBA" id="ARBA00009142"/>
    </source>
</evidence>
<sequence length="278" mass="30476">MSLWIGIAFVSVVFFTSMLSGVFGMAGGLVLLWFLLLIFPAGTAMAVHGVIQLTANGSRAWLSRRFIVWRIVAFMTLGVLSAAGLLLLFNYSPNTASVSILIGLMPILVWIPKRWFHLDANRASHALCCGIASGGLTIAAGVSGPLIDIFFVRSRMDRRQVVATKAMIQVVAHSIKIIFYLGAAMALSAEEWGIVLLAAPFAIFGTHTGNRILHRLTDANFRTWTRWIVTGIGVFYFCKGSFYSPASVAAEFRRFARHHCSNSCRTIQASNVRTPYLA</sequence>
<evidence type="ECO:0000256" key="3">
    <source>
        <dbReference type="ARBA" id="ARBA00022448"/>
    </source>
</evidence>
<feature type="transmembrane region" description="Helical" evidence="8">
    <location>
        <begin position="7"/>
        <end position="26"/>
    </location>
</feature>
<organism evidence="9 10">
    <name type="scientific">Vreelandella olivaria</name>
    <dbReference type="NCBI Taxonomy" id="390919"/>
    <lineage>
        <taxon>Bacteria</taxon>
        <taxon>Pseudomonadati</taxon>
        <taxon>Pseudomonadota</taxon>
        <taxon>Gammaproteobacteria</taxon>
        <taxon>Oceanospirillales</taxon>
        <taxon>Halomonadaceae</taxon>
        <taxon>Vreelandella</taxon>
    </lineage>
</organism>
<keyword evidence="10" id="KW-1185">Reference proteome</keyword>
<protein>
    <recommendedName>
        <fullName evidence="8">Probable membrane transporter protein</fullName>
    </recommendedName>
</protein>
<name>A0ABN5X3Z9_9GAMM</name>
<dbReference type="PANTHER" id="PTHR30269:SF37">
    <property type="entry name" value="MEMBRANE TRANSPORTER PROTEIN"/>
    <property type="match status" value="1"/>
</dbReference>
<evidence type="ECO:0000256" key="7">
    <source>
        <dbReference type="ARBA" id="ARBA00023136"/>
    </source>
</evidence>
<evidence type="ECO:0000256" key="4">
    <source>
        <dbReference type="ARBA" id="ARBA00022475"/>
    </source>
</evidence>
<feature type="transmembrane region" description="Helical" evidence="8">
    <location>
        <begin position="192"/>
        <end position="213"/>
    </location>
</feature>
<reference evidence="10" key="1">
    <citation type="journal article" date="2019" name="Microbiol. Resour. Announc.">
        <title>Complete Genome Sequence of Halomonas olivaria, a Moderately Halophilic Bacterium Isolated from Olive Processing Effluents, Obtained by Nanopore Sequencing.</title>
        <authorList>
            <person name="Nagata S."/>
            <person name="Ii K.M."/>
            <person name="Tsukimi T."/>
            <person name="Miura M.C."/>
            <person name="Galipon J."/>
            <person name="Arakawa K."/>
        </authorList>
    </citation>
    <scope>NUCLEOTIDE SEQUENCE [LARGE SCALE GENOMIC DNA]</scope>
    <source>
        <strain evidence="10">TYRC17</strain>
    </source>
</reference>
<keyword evidence="7 8" id="KW-0472">Membrane</keyword>
<dbReference type="Pfam" id="PF01925">
    <property type="entry name" value="TauE"/>
    <property type="match status" value="1"/>
</dbReference>
<dbReference type="PANTHER" id="PTHR30269">
    <property type="entry name" value="TRANSMEMBRANE PROTEIN YFCA"/>
    <property type="match status" value="1"/>
</dbReference>
<evidence type="ECO:0000256" key="1">
    <source>
        <dbReference type="ARBA" id="ARBA00004651"/>
    </source>
</evidence>
<dbReference type="EMBL" id="AP019416">
    <property type="protein sequence ID" value="BBI53877.1"/>
    <property type="molecule type" value="Genomic_DNA"/>
</dbReference>
<dbReference type="Proteomes" id="UP000289555">
    <property type="component" value="Chromosome"/>
</dbReference>
<dbReference type="InterPro" id="IPR052017">
    <property type="entry name" value="TSUP"/>
</dbReference>
<comment type="similarity">
    <text evidence="2 8">Belongs to the 4-toluene sulfonate uptake permease (TSUP) (TC 2.A.102) family.</text>
</comment>
<feature type="transmembrane region" description="Helical" evidence="8">
    <location>
        <begin position="32"/>
        <end position="55"/>
    </location>
</feature>
<keyword evidence="3" id="KW-0813">Transport</keyword>
<keyword evidence="5 8" id="KW-0812">Transmembrane</keyword>
<feature type="transmembrane region" description="Helical" evidence="8">
    <location>
        <begin position="166"/>
        <end position="186"/>
    </location>
</feature>
<evidence type="ECO:0000256" key="8">
    <source>
        <dbReference type="RuleBase" id="RU363041"/>
    </source>
</evidence>
<evidence type="ECO:0000256" key="6">
    <source>
        <dbReference type="ARBA" id="ARBA00022989"/>
    </source>
</evidence>
<evidence type="ECO:0000313" key="10">
    <source>
        <dbReference type="Proteomes" id="UP000289555"/>
    </source>
</evidence>
<feature type="transmembrane region" description="Helical" evidence="8">
    <location>
        <begin position="67"/>
        <end position="89"/>
    </location>
</feature>
<evidence type="ECO:0000256" key="5">
    <source>
        <dbReference type="ARBA" id="ARBA00022692"/>
    </source>
</evidence>
<evidence type="ECO:0000313" key="9">
    <source>
        <dbReference type="EMBL" id="BBI53877.1"/>
    </source>
</evidence>
<feature type="transmembrane region" description="Helical" evidence="8">
    <location>
        <begin position="95"/>
        <end position="112"/>
    </location>
</feature>
<accession>A0ABN5X3Z9</accession>
<proteinExistence type="inferred from homology"/>
<comment type="subcellular location">
    <subcellularLocation>
        <location evidence="1 8">Cell membrane</location>
        <topology evidence="1 8">Multi-pass membrane protein</topology>
    </subcellularLocation>
</comment>
<gene>
    <name evidence="9" type="ORF">HORIV_62980</name>
</gene>
<keyword evidence="6 8" id="KW-1133">Transmembrane helix</keyword>
<keyword evidence="4 8" id="KW-1003">Cell membrane</keyword>
<dbReference type="InterPro" id="IPR002781">
    <property type="entry name" value="TM_pro_TauE-like"/>
</dbReference>